<keyword evidence="3" id="KW-1185">Reference proteome</keyword>
<reference evidence="2" key="1">
    <citation type="submission" date="2022-07" db="EMBL/GenBank/DDBJ databases">
        <authorList>
            <person name="Otstavnykh N."/>
            <person name="Isaeva M."/>
            <person name="Bystritskaya E."/>
        </authorList>
    </citation>
    <scope>NUCLEOTIDE SEQUENCE</scope>
    <source>
        <strain evidence="2">KCTC 52189</strain>
    </source>
</reference>
<feature type="transmembrane region" description="Helical" evidence="1">
    <location>
        <begin position="49"/>
        <end position="69"/>
    </location>
</feature>
<gene>
    <name evidence="2" type="ORF">NO357_01905</name>
</gene>
<evidence type="ECO:0000313" key="3">
    <source>
        <dbReference type="Proteomes" id="UP001226762"/>
    </source>
</evidence>
<protein>
    <submittedName>
        <fullName evidence="2">Uncharacterized protein</fullName>
    </submittedName>
</protein>
<name>A0AAE4B2V9_9RHOB</name>
<feature type="transmembrane region" description="Helical" evidence="1">
    <location>
        <begin position="116"/>
        <end position="135"/>
    </location>
</feature>
<evidence type="ECO:0000256" key="1">
    <source>
        <dbReference type="SAM" id="Phobius"/>
    </source>
</evidence>
<keyword evidence="1" id="KW-0472">Membrane</keyword>
<dbReference type="EMBL" id="JANHAX010000001">
    <property type="protein sequence ID" value="MDQ2088655.1"/>
    <property type="molecule type" value="Genomic_DNA"/>
</dbReference>
<keyword evidence="1" id="KW-0812">Transmembrane</keyword>
<proteinExistence type="predicted"/>
<dbReference type="Proteomes" id="UP001226762">
    <property type="component" value="Unassembled WGS sequence"/>
</dbReference>
<sequence>MAWTTQGKAEFAARVARIETRGGGVAEVFNADRRHARLQVHNPRRGPGIAAWFLKLPLALTVGALSFVLAQYLTFRIGEIPEEFSDPDYILAAQSVVALLMVLFAKLFFNLNAKTHLLLCLAGLAAGISMSHNLVHIAPEPWAQVFSTGWVEEVRAQTRPGTLYFRGTSIPLSQLSLG</sequence>
<comment type="caution">
    <text evidence="2">The sequence shown here is derived from an EMBL/GenBank/DDBJ whole genome shotgun (WGS) entry which is preliminary data.</text>
</comment>
<dbReference type="RefSeq" id="WP_306733920.1">
    <property type="nucleotide sequence ID" value="NZ_JANHAX010000001.1"/>
</dbReference>
<accession>A0AAE4B2V9</accession>
<feature type="transmembrane region" description="Helical" evidence="1">
    <location>
        <begin position="89"/>
        <end position="109"/>
    </location>
</feature>
<dbReference type="AlphaFoldDB" id="A0AAE4B2V9"/>
<organism evidence="2 3">
    <name type="scientific">Marimonas arenosa</name>
    <dbReference type="NCBI Taxonomy" id="1795305"/>
    <lineage>
        <taxon>Bacteria</taxon>
        <taxon>Pseudomonadati</taxon>
        <taxon>Pseudomonadota</taxon>
        <taxon>Alphaproteobacteria</taxon>
        <taxon>Rhodobacterales</taxon>
        <taxon>Paracoccaceae</taxon>
        <taxon>Marimonas</taxon>
    </lineage>
</organism>
<evidence type="ECO:0000313" key="2">
    <source>
        <dbReference type="EMBL" id="MDQ2088655.1"/>
    </source>
</evidence>
<keyword evidence="1" id="KW-1133">Transmembrane helix</keyword>
<reference evidence="2" key="2">
    <citation type="submission" date="2023-02" db="EMBL/GenBank/DDBJ databases">
        <title>'Rhodoalgimonas zhirmunskyi' gen. nov., isolated from a red alga.</title>
        <authorList>
            <person name="Nedashkovskaya O.I."/>
            <person name="Otstavnykh N.Y."/>
            <person name="Bystritskaya E.P."/>
            <person name="Balabanova L.A."/>
            <person name="Isaeva M.P."/>
        </authorList>
    </citation>
    <scope>NUCLEOTIDE SEQUENCE</scope>
    <source>
        <strain evidence="2">KCTC 52189</strain>
    </source>
</reference>